<dbReference type="EMBL" id="CP042295">
    <property type="protein sequence ID" value="QDY86690.1"/>
    <property type="molecule type" value="Genomic_DNA"/>
</dbReference>
<keyword evidence="5" id="KW-0808">Transferase</keyword>
<evidence type="ECO:0000256" key="2">
    <source>
        <dbReference type="ARBA" id="ARBA00007663"/>
    </source>
</evidence>
<evidence type="ECO:0000256" key="7">
    <source>
        <dbReference type="ARBA" id="ARBA00022695"/>
    </source>
</evidence>
<dbReference type="Pfam" id="PF01300">
    <property type="entry name" value="Sua5_yciO_yrdC"/>
    <property type="match status" value="1"/>
</dbReference>
<evidence type="ECO:0000256" key="8">
    <source>
        <dbReference type="ARBA" id="ARBA00022741"/>
    </source>
</evidence>
<feature type="domain" description="YrdC-like" evidence="12">
    <location>
        <begin position="1"/>
        <end position="158"/>
    </location>
</feature>
<dbReference type="InterPro" id="IPR006070">
    <property type="entry name" value="Sua5-like_dom"/>
</dbReference>
<dbReference type="GO" id="GO:0006450">
    <property type="term" value="P:regulation of translational fidelity"/>
    <property type="evidence" value="ECO:0007669"/>
    <property type="project" value="TreeGrafter"/>
</dbReference>
<evidence type="ECO:0000256" key="4">
    <source>
        <dbReference type="ARBA" id="ARBA00022490"/>
    </source>
</evidence>
<keyword evidence="4" id="KW-0963">Cytoplasm</keyword>
<dbReference type="GO" id="GO:0008033">
    <property type="term" value="P:tRNA processing"/>
    <property type="evidence" value="ECO:0007669"/>
    <property type="project" value="UniProtKB-KW"/>
</dbReference>
<evidence type="ECO:0000256" key="5">
    <source>
        <dbReference type="ARBA" id="ARBA00022679"/>
    </source>
</evidence>
<dbReference type="GO" id="GO:0005737">
    <property type="term" value="C:cytoplasm"/>
    <property type="evidence" value="ECO:0007669"/>
    <property type="project" value="UniProtKB-SubCell"/>
</dbReference>
<sequence>MYNNFDDIIICSTDTVNGIGGPVNDLVLEKIYFLKKRPIDKKIMILVSSIEQAKKFSEWNGQASEWAKKYWPGAFSIVVNDQGFRMPNNKKLLEFLEKNGPHYMSSANISSQDIIKLSESKKVFPMVKNIYDFGESSGSASNIYILEQDKWIIRDKSSFNLKKRK</sequence>
<evidence type="ECO:0000313" key="14">
    <source>
        <dbReference type="Proteomes" id="UP000318927"/>
    </source>
</evidence>
<dbReference type="RefSeq" id="WP_146368312.1">
    <property type="nucleotide sequence ID" value="NZ_CP042295.1"/>
</dbReference>
<evidence type="ECO:0000256" key="1">
    <source>
        <dbReference type="ARBA" id="ARBA00004496"/>
    </source>
</evidence>
<dbReference type="GO" id="GO:0003725">
    <property type="term" value="F:double-stranded RNA binding"/>
    <property type="evidence" value="ECO:0007669"/>
    <property type="project" value="InterPro"/>
</dbReference>
<dbReference type="Gene3D" id="3.90.870.10">
    <property type="entry name" value="DHBP synthase"/>
    <property type="match status" value="1"/>
</dbReference>
<dbReference type="InterPro" id="IPR050156">
    <property type="entry name" value="TC-AMP_synthase_SUA5"/>
</dbReference>
<evidence type="ECO:0000313" key="13">
    <source>
        <dbReference type="EMBL" id="QDY86690.1"/>
    </source>
</evidence>
<evidence type="ECO:0000256" key="11">
    <source>
        <dbReference type="ARBA" id="ARBA00048366"/>
    </source>
</evidence>
<evidence type="ECO:0000256" key="6">
    <source>
        <dbReference type="ARBA" id="ARBA00022694"/>
    </source>
</evidence>
<dbReference type="SUPFAM" id="SSF55821">
    <property type="entry name" value="YrdC/RibB"/>
    <property type="match status" value="1"/>
</dbReference>
<evidence type="ECO:0000256" key="10">
    <source>
        <dbReference type="ARBA" id="ARBA00029774"/>
    </source>
</evidence>
<organism evidence="13 14">
    <name type="scientific">Mycoplasma anserisalpingitidis</name>
    <dbReference type="NCBI Taxonomy" id="519450"/>
    <lineage>
        <taxon>Bacteria</taxon>
        <taxon>Bacillati</taxon>
        <taxon>Mycoplasmatota</taxon>
        <taxon>Mollicutes</taxon>
        <taxon>Mycoplasmataceae</taxon>
        <taxon>Mycoplasma</taxon>
    </lineage>
</organism>
<gene>
    <name evidence="13" type="ORF">FRW55_00715</name>
</gene>
<keyword evidence="8" id="KW-0547">Nucleotide-binding</keyword>
<dbReference type="PANTHER" id="PTHR17490">
    <property type="entry name" value="SUA5"/>
    <property type="match status" value="1"/>
</dbReference>
<dbReference type="GO" id="GO:0061710">
    <property type="term" value="F:L-threonylcarbamoyladenylate synthase"/>
    <property type="evidence" value="ECO:0007669"/>
    <property type="project" value="UniProtKB-EC"/>
</dbReference>
<dbReference type="Proteomes" id="UP000318927">
    <property type="component" value="Chromosome"/>
</dbReference>
<keyword evidence="9" id="KW-0067">ATP-binding</keyword>
<comment type="subcellular location">
    <subcellularLocation>
        <location evidence="1">Cytoplasm</location>
    </subcellularLocation>
</comment>
<reference evidence="13 14" key="1">
    <citation type="journal article" date="2019" name="Microbiol. Resour. Announc.">
        <title>Complete Genome Sequences of Three Mycoplasma anserisalpingitis (Mycoplasma sp. 1220) Strains.</title>
        <authorList>
            <person name="Grozner D."/>
            <person name="Forro B."/>
            <person name="Kovacs A.B."/>
            <person name="Marton S."/>
            <person name="Banyai K."/>
            <person name="Kreizinger Z."/>
            <person name="Sulyok K.M."/>
            <person name="Gyuranecz M."/>
        </authorList>
    </citation>
    <scope>NUCLEOTIDE SEQUENCE [LARGE SCALE GENOMIC DNA]</scope>
    <source>
        <strain evidence="13 14">ATCC:BAA-2147</strain>
    </source>
</reference>
<keyword evidence="14" id="KW-1185">Reference proteome</keyword>
<comment type="catalytic activity">
    <reaction evidence="11">
        <text>L-threonine + hydrogencarbonate + ATP = L-threonylcarbamoyladenylate + diphosphate + H2O</text>
        <dbReference type="Rhea" id="RHEA:36407"/>
        <dbReference type="ChEBI" id="CHEBI:15377"/>
        <dbReference type="ChEBI" id="CHEBI:17544"/>
        <dbReference type="ChEBI" id="CHEBI:30616"/>
        <dbReference type="ChEBI" id="CHEBI:33019"/>
        <dbReference type="ChEBI" id="CHEBI:57926"/>
        <dbReference type="ChEBI" id="CHEBI:73682"/>
        <dbReference type="EC" id="2.7.7.87"/>
    </reaction>
</comment>
<protein>
    <recommendedName>
        <fullName evidence="10">L-threonylcarbamoyladenylate synthase</fullName>
        <ecNumber evidence="3">2.7.7.87</ecNumber>
    </recommendedName>
    <alternativeName>
        <fullName evidence="10">L-threonylcarbamoyladenylate synthase</fullName>
    </alternativeName>
</protein>
<dbReference type="GO" id="GO:0000049">
    <property type="term" value="F:tRNA binding"/>
    <property type="evidence" value="ECO:0007669"/>
    <property type="project" value="TreeGrafter"/>
</dbReference>
<dbReference type="OrthoDB" id="397661at2"/>
<dbReference type="AlphaFoldDB" id="A0A5B8JWT4"/>
<evidence type="ECO:0000259" key="12">
    <source>
        <dbReference type="PROSITE" id="PS51163"/>
    </source>
</evidence>
<comment type="similarity">
    <text evidence="2">Belongs to the SUA5 family.</text>
</comment>
<dbReference type="EC" id="2.7.7.87" evidence="3"/>
<dbReference type="PANTHER" id="PTHR17490:SF16">
    <property type="entry name" value="THREONYLCARBAMOYL-AMP SYNTHASE"/>
    <property type="match status" value="1"/>
</dbReference>
<accession>A0A5B8JWT4</accession>
<keyword evidence="6" id="KW-0819">tRNA processing</keyword>
<proteinExistence type="inferred from homology"/>
<dbReference type="InterPro" id="IPR017945">
    <property type="entry name" value="DHBP_synth_RibB-like_a/b_dom"/>
</dbReference>
<name>A0A5B8JWT4_9MOLU</name>
<keyword evidence="7" id="KW-0548">Nucleotidyltransferase</keyword>
<dbReference type="KEGG" id="mans:FRW55_00715"/>
<evidence type="ECO:0000256" key="3">
    <source>
        <dbReference type="ARBA" id="ARBA00012584"/>
    </source>
</evidence>
<evidence type="ECO:0000256" key="9">
    <source>
        <dbReference type="ARBA" id="ARBA00022840"/>
    </source>
</evidence>
<dbReference type="PROSITE" id="PS51163">
    <property type="entry name" value="YRDC"/>
    <property type="match status" value="1"/>
</dbReference>
<dbReference type="GO" id="GO:0005524">
    <property type="term" value="F:ATP binding"/>
    <property type="evidence" value="ECO:0007669"/>
    <property type="project" value="UniProtKB-KW"/>
</dbReference>